<dbReference type="Proteomes" id="UP001501444">
    <property type="component" value="Unassembled WGS sequence"/>
</dbReference>
<organism evidence="2 3">
    <name type="scientific">Dactylosporangium salmoneum</name>
    <dbReference type="NCBI Taxonomy" id="53361"/>
    <lineage>
        <taxon>Bacteria</taxon>
        <taxon>Bacillati</taxon>
        <taxon>Actinomycetota</taxon>
        <taxon>Actinomycetes</taxon>
        <taxon>Micromonosporales</taxon>
        <taxon>Micromonosporaceae</taxon>
        <taxon>Dactylosporangium</taxon>
    </lineage>
</organism>
<reference evidence="2 3" key="1">
    <citation type="journal article" date="2019" name="Int. J. Syst. Evol. Microbiol.">
        <title>The Global Catalogue of Microorganisms (GCM) 10K type strain sequencing project: providing services to taxonomists for standard genome sequencing and annotation.</title>
        <authorList>
            <consortium name="The Broad Institute Genomics Platform"/>
            <consortium name="The Broad Institute Genome Sequencing Center for Infectious Disease"/>
            <person name="Wu L."/>
            <person name="Ma J."/>
        </authorList>
    </citation>
    <scope>NUCLEOTIDE SEQUENCE [LARGE SCALE GENOMIC DNA]</scope>
    <source>
        <strain evidence="2 3">JCM 3272</strain>
    </source>
</reference>
<keyword evidence="1" id="KW-0175">Coiled coil</keyword>
<accession>A0ABN3FM75</accession>
<sequence length="404" mass="42504">MRVDVPPISREAADQVLAGLGAGYDRIAAAMYALDSSPALGFLRGGGLTGATATRWQTLSSEVDLLWAQFTVLNETLEQARTIRNANRPGDPQWTELGILLQAPAIGLNSAGMPADGSSPPATWIGLWDLAQQLERRCAAATAFLSELDAAWTAVASRLGPVGEALDAATALAVELGVRSDVEPAAARFADAHQALLADPISAAPGGRFAAQADRTLSDVAAAVDVVRRRLADMARLRDSYPQRVAALHRLADEVLAAERETADTFARVTGKILAPGLPAPPSSGAALHATAEGLDQLGRGAGWGRLADGLAEAEQAAARAKQRAAELRDNANGLIARRDELRGRLDAYRAKAASKGLGEHSELSARYDDAHTLLFTAPCDLRGATRAMVAYQQTLNTLLEEQA</sequence>
<gene>
    <name evidence="2" type="ORF">GCM10010170_012380</name>
</gene>
<evidence type="ECO:0000256" key="1">
    <source>
        <dbReference type="SAM" id="Coils"/>
    </source>
</evidence>
<proteinExistence type="predicted"/>
<name>A0ABN3FM75_9ACTN</name>
<evidence type="ECO:0000313" key="2">
    <source>
        <dbReference type="EMBL" id="GAA2333216.1"/>
    </source>
</evidence>
<keyword evidence="3" id="KW-1185">Reference proteome</keyword>
<protein>
    <submittedName>
        <fullName evidence="2">Uncharacterized protein</fullName>
    </submittedName>
</protein>
<feature type="coiled-coil region" evidence="1">
    <location>
        <begin position="311"/>
        <end position="352"/>
    </location>
</feature>
<evidence type="ECO:0000313" key="3">
    <source>
        <dbReference type="Proteomes" id="UP001501444"/>
    </source>
</evidence>
<dbReference type="EMBL" id="BAAARV010000010">
    <property type="protein sequence ID" value="GAA2333216.1"/>
    <property type="molecule type" value="Genomic_DNA"/>
</dbReference>
<dbReference type="RefSeq" id="WP_344611256.1">
    <property type="nucleotide sequence ID" value="NZ_BAAARV010000010.1"/>
</dbReference>
<comment type="caution">
    <text evidence="2">The sequence shown here is derived from an EMBL/GenBank/DDBJ whole genome shotgun (WGS) entry which is preliminary data.</text>
</comment>